<dbReference type="Proteomes" id="UP001175211">
    <property type="component" value="Unassembled WGS sequence"/>
</dbReference>
<evidence type="ECO:0000313" key="1">
    <source>
        <dbReference type="EMBL" id="KAK0457261.1"/>
    </source>
</evidence>
<accession>A0AA39N3W9</accession>
<gene>
    <name evidence="1" type="ORF">EV420DRAFT_1480735</name>
</gene>
<name>A0AA39N3W9_ARMTA</name>
<proteinExistence type="predicted"/>
<protein>
    <submittedName>
        <fullName evidence="1">Uncharacterized protein</fullName>
    </submittedName>
</protein>
<dbReference type="RefSeq" id="XP_060329576.1">
    <property type="nucleotide sequence ID" value="XM_060469699.1"/>
</dbReference>
<dbReference type="AlphaFoldDB" id="A0AA39N3W9"/>
<organism evidence="1 2">
    <name type="scientific">Armillaria tabescens</name>
    <name type="common">Ringless honey mushroom</name>
    <name type="synonym">Agaricus tabescens</name>
    <dbReference type="NCBI Taxonomy" id="1929756"/>
    <lineage>
        <taxon>Eukaryota</taxon>
        <taxon>Fungi</taxon>
        <taxon>Dikarya</taxon>
        <taxon>Basidiomycota</taxon>
        <taxon>Agaricomycotina</taxon>
        <taxon>Agaricomycetes</taxon>
        <taxon>Agaricomycetidae</taxon>
        <taxon>Agaricales</taxon>
        <taxon>Marasmiineae</taxon>
        <taxon>Physalacriaceae</taxon>
        <taxon>Desarmillaria</taxon>
    </lineage>
</organism>
<evidence type="ECO:0000313" key="2">
    <source>
        <dbReference type="Proteomes" id="UP001175211"/>
    </source>
</evidence>
<comment type="caution">
    <text evidence="1">The sequence shown here is derived from an EMBL/GenBank/DDBJ whole genome shotgun (WGS) entry which is preliminary data.</text>
</comment>
<dbReference type="EMBL" id="JAUEPS010000022">
    <property type="protein sequence ID" value="KAK0457261.1"/>
    <property type="molecule type" value="Genomic_DNA"/>
</dbReference>
<dbReference type="GeneID" id="85353247"/>
<keyword evidence="2" id="KW-1185">Reference proteome</keyword>
<reference evidence="1" key="1">
    <citation type="submission" date="2023-06" db="EMBL/GenBank/DDBJ databases">
        <authorList>
            <consortium name="Lawrence Berkeley National Laboratory"/>
            <person name="Ahrendt S."/>
            <person name="Sahu N."/>
            <person name="Indic B."/>
            <person name="Wong-Bajracharya J."/>
            <person name="Merenyi Z."/>
            <person name="Ke H.-M."/>
            <person name="Monk M."/>
            <person name="Kocsube S."/>
            <person name="Drula E."/>
            <person name="Lipzen A."/>
            <person name="Balint B."/>
            <person name="Henrissat B."/>
            <person name="Andreopoulos B."/>
            <person name="Martin F.M."/>
            <person name="Harder C.B."/>
            <person name="Rigling D."/>
            <person name="Ford K.L."/>
            <person name="Foster G.D."/>
            <person name="Pangilinan J."/>
            <person name="Papanicolaou A."/>
            <person name="Barry K."/>
            <person name="LaButti K."/>
            <person name="Viragh M."/>
            <person name="Koriabine M."/>
            <person name="Yan M."/>
            <person name="Riley R."/>
            <person name="Champramary S."/>
            <person name="Plett K.L."/>
            <person name="Tsai I.J."/>
            <person name="Slot J."/>
            <person name="Sipos G."/>
            <person name="Plett J."/>
            <person name="Nagy L.G."/>
            <person name="Grigoriev I.V."/>
        </authorList>
    </citation>
    <scope>NUCLEOTIDE SEQUENCE</scope>
    <source>
        <strain evidence="1">CCBAS 213</strain>
    </source>
</reference>
<sequence>MDIELIKGTGCFGSGISGVVLIAISSKQESGQWTLPHSWIVYETPVGATRLDMSFTGAGLVKRNGRQGNGKHRRIPVEIPTTKSSSLLPLVFSSNFLNHTTPMWKVDGLLGRRTSFVIKRTVSYGVKSWPAVSPLALPSLWCLIEIESLRIIDEDDSLQDPHLVKKVILIIGYWGSSTETITVGAIRHDTTYTVGLRVQTSDTEDSDWIGTWIHAAQQLRGMLMDCFQCSYEGKSSPFAVLEAAIFVGSSNLGLSCHTDGLIPADSSMAIIGAGGTFTLYSTQVANVVLSNGGARDVQMITSPIPSTSTFRMIHFECY</sequence>